<organism evidence="3 4">
    <name type="scientific">Micromonospora qiuiae</name>
    <dbReference type="NCBI Taxonomy" id="502268"/>
    <lineage>
        <taxon>Bacteria</taxon>
        <taxon>Bacillati</taxon>
        <taxon>Actinomycetota</taxon>
        <taxon>Actinomycetes</taxon>
        <taxon>Micromonosporales</taxon>
        <taxon>Micromonosporaceae</taxon>
        <taxon>Micromonospora</taxon>
    </lineage>
</organism>
<evidence type="ECO:0000313" key="4">
    <source>
        <dbReference type="Proteomes" id="UP000653076"/>
    </source>
</evidence>
<keyword evidence="4" id="KW-1185">Reference proteome</keyword>
<dbReference type="Gene3D" id="1.25.40.10">
    <property type="entry name" value="Tetratricopeptide repeat domain"/>
    <property type="match status" value="1"/>
</dbReference>
<accession>A0ABQ4JA23</accession>
<feature type="domain" description="HTH cro/C1-type" evidence="2">
    <location>
        <begin position="42"/>
        <end position="95"/>
    </location>
</feature>
<dbReference type="Pfam" id="PF13560">
    <property type="entry name" value="HTH_31"/>
    <property type="match status" value="1"/>
</dbReference>
<dbReference type="RefSeq" id="WP_204034600.1">
    <property type="nucleotide sequence ID" value="NZ_BOPC01000027.1"/>
</dbReference>
<dbReference type="Proteomes" id="UP000653076">
    <property type="component" value="Unassembled WGS sequence"/>
</dbReference>
<evidence type="ECO:0000313" key="3">
    <source>
        <dbReference type="EMBL" id="GIJ27008.1"/>
    </source>
</evidence>
<reference evidence="3 4" key="1">
    <citation type="submission" date="2021-01" db="EMBL/GenBank/DDBJ databases">
        <title>Whole genome shotgun sequence of Verrucosispora qiuiae NBRC 106684.</title>
        <authorList>
            <person name="Komaki H."/>
            <person name="Tamura T."/>
        </authorList>
    </citation>
    <scope>NUCLEOTIDE SEQUENCE [LARGE SCALE GENOMIC DNA]</scope>
    <source>
        <strain evidence="3 4">NBRC 106684</strain>
    </source>
</reference>
<evidence type="ECO:0000256" key="1">
    <source>
        <dbReference type="SAM" id="MobiDB-lite"/>
    </source>
</evidence>
<feature type="region of interest" description="Disordered" evidence="1">
    <location>
        <begin position="1"/>
        <end position="35"/>
    </location>
</feature>
<dbReference type="CDD" id="cd00093">
    <property type="entry name" value="HTH_XRE"/>
    <property type="match status" value="1"/>
</dbReference>
<dbReference type="SUPFAM" id="SSF47413">
    <property type="entry name" value="lambda repressor-like DNA-binding domains"/>
    <property type="match status" value="1"/>
</dbReference>
<dbReference type="EMBL" id="BOPC01000027">
    <property type="protein sequence ID" value="GIJ27008.1"/>
    <property type="molecule type" value="Genomic_DNA"/>
</dbReference>
<dbReference type="InterPro" id="IPR010982">
    <property type="entry name" value="Lambda_DNA-bd_dom_sf"/>
</dbReference>
<dbReference type="InterPro" id="IPR011990">
    <property type="entry name" value="TPR-like_helical_dom_sf"/>
</dbReference>
<proteinExistence type="predicted"/>
<dbReference type="InterPro" id="IPR001387">
    <property type="entry name" value="Cro/C1-type_HTH"/>
</dbReference>
<dbReference type="Gene3D" id="1.10.260.40">
    <property type="entry name" value="lambda repressor-like DNA-binding domains"/>
    <property type="match status" value="1"/>
</dbReference>
<protein>
    <submittedName>
        <fullName evidence="3">Transcriptional regulator</fullName>
    </submittedName>
</protein>
<dbReference type="SMART" id="SM00530">
    <property type="entry name" value="HTH_XRE"/>
    <property type="match status" value="1"/>
</dbReference>
<name>A0ABQ4JA23_9ACTN</name>
<gene>
    <name evidence="3" type="ORF">Vqi01_21700</name>
</gene>
<dbReference type="SUPFAM" id="SSF48452">
    <property type="entry name" value="TPR-like"/>
    <property type="match status" value="1"/>
</dbReference>
<evidence type="ECO:0000259" key="2">
    <source>
        <dbReference type="PROSITE" id="PS50943"/>
    </source>
</evidence>
<sequence>MSHTATHAGHPGTDGGESVPQIGQQAGSADGELLREPLGDRIRRLRVARGLTQRQVAGTRYTRAFLGAVEAGTRTPSRDALAHIAGQLGTSVDDLLFGRPANVTAELTARLEAARRALSAGELRTAERDLTDVHRRAEHYHLTELACWARYQLAEALLHRGRASEAAAAYDELAVAVQGSASPLRAAVAARRAYCLLVGGNAPRAVALLEAELRRLGAAPPVDPDAELRLTNALMYTFLELGWRDRARRLERAAAVLVDRATNREWVAQFHAVAGQLRRDGELDEADRHLREAARRYAELGLTREIALCHWGRGYVLLRAGRPAEAEAQLRRARDMLGEVGAVLDHAGATLELAEACRRVGALAEAGELALEAARVAAAGRHREIMAEADRVRGLVRAAEGDSPQARRLLARSIDRYERAGLLAEAVVTCRHLADFLLAAGERAEAMVVLRRGLQAAERLP</sequence>
<dbReference type="PROSITE" id="PS50943">
    <property type="entry name" value="HTH_CROC1"/>
    <property type="match status" value="1"/>
</dbReference>
<comment type="caution">
    <text evidence="3">The sequence shown here is derived from an EMBL/GenBank/DDBJ whole genome shotgun (WGS) entry which is preliminary data.</text>
</comment>